<evidence type="ECO:0008006" key="3">
    <source>
        <dbReference type="Google" id="ProtNLM"/>
    </source>
</evidence>
<proteinExistence type="predicted"/>
<gene>
    <name evidence="1" type="ORF">FWK35_00020271</name>
</gene>
<dbReference type="PANTHER" id="PTHR33053">
    <property type="entry name" value="PROTEIN, PUTATIVE-RELATED"/>
    <property type="match status" value="1"/>
</dbReference>
<dbReference type="InterPro" id="IPR036691">
    <property type="entry name" value="Endo/exonu/phosph_ase_sf"/>
</dbReference>
<dbReference type="Proteomes" id="UP000478052">
    <property type="component" value="Unassembled WGS sequence"/>
</dbReference>
<dbReference type="OrthoDB" id="10015795at2759"/>
<dbReference type="PANTHER" id="PTHR33053:SF24">
    <property type="entry name" value="TRANSPOSASE DOMAIN-CONTAINING PROTEIN"/>
    <property type="match status" value="1"/>
</dbReference>
<protein>
    <recommendedName>
        <fullName evidence="3">DUF4806 domain-containing protein</fullName>
    </recommendedName>
</protein>
<dbReference type="AlphaFoldDB" id="A0A6G0Y7V0"/>
<reference evidence="1 2" key="1">
    <citation type="submission" date="2019-08" db="EMBL/GenBank/DDBJ databases">
        <title>Whole genome of Aphis craccivora.</title>
        <authorList>
            <person name="Voronova N.V."/>
            <person name="Shulinski R.S."/>
            <person name="Bandarenka Y.V."/>
            <person name="Zhorov D.G."/>
            <person name="Warner D."/>
        </authorList>
    </citation>
    <scope>NUCLEOTIDE SEQUENCE [LARGE SCALE GENOMIC DNA]</scope>
    <source>
        <strain evidence="1">180601</strain>
        <tissue evidence="1">Whole Body</tissue>
    </source>
</reference>
<accession>A0A6G0Y7V0</accession>
<dbReference type="SUPFAM" id="SSF56219">
    <property type="entry name" value="DNase I-like"/>
    <property type="match status" value="1"/>
</dbReference>
<evidence type="ECO:0000313" key="2">
    <source>
        <dbReference type="Proteomes" id="UP000478052"/>
    </source>
</evidence>
<sequence length="933" mass="107783">MQLPLVEALALTVHKSQGATYRSVAFHIGCSRATSAQGLRIYYFPAKPPKPFAKTQDTKLCSYSTLFFRIMTHNMPLSCMSHNIRSLKKYEAHIYADIVLLQSKIMFFQETGSKSTDTYTIKNHTECCRIDSIHANGKSGSICFVGESINHKEITCSTTLIQDQKKNTHLEAIEVIIENITYIGIYSSPNFPVQKLYDLIETVVSAKNNKYYLYRRLKPDNEISISQFRKRIKKKICSVKTNISCTSQNTKSISSVSIKKVVKSNDEFDKLHNCSAHSSASQQTQIILNENFTSITSKKSGSTENMKQIFKVPTQIDNLQSFQQNLAFWSVQENIKHTSLLKLLAIVKNHSCFQDIPSDPRTLLTTPKQIILKEFLKKNETFYKKNNIPIEIVFNVDGLPISRSSGGQVCPILGSIYNFTEVFIIGIYYGQTKKPYDSNLFLEDFIAEAKELVENGVIFNNNLYKCVLKMLCADAPAKAFVLNVKSHSGYSSCTKCIEKGEYQNRRIAFSDKPSQLRTDEDFINKTSEGYHLGTSCLENIPQFGLVSHVPLDYQHLLCLGVVKKLINIWLCDALKVRLPFRKVQIISNALENIIRPHVPVEFQRKPRSLFHFRQWKATEWRQLLLYSGPTILKPVLSAEVFNNFLTLHVAITILCSNSYCLNENYLEYAQNLLQHFVTTFKIIYGSHHVSHNVHGLLHLTDDVKNYGTLDMFSTFKFENYMQQIKKLLRKNEKPLQQIAKRVQEYECIRETIDDNYEKNTQDNDQYILKNKHHNGPIVEKSSNQQYSILLYNKFKLNIYKKADQYCSLKSGDIVFIENFTCCENQKRKLIIGKKFTLKKDLYHLPCSSSVFNIYEVSKLSKRQMWPIEFIDRKYFIYPTKNAQELSYAAFPLNYVVIEFFDDGLQLVHQKWLTENLKRVYFPNLKDGVKFRKP</sequence>
<comment type="caution">
    <text evidence="1">The sequence shown here is derived from an EMBL/GenBank/DDBJ whole genome shotgun (WGS) entry which is preliminary data.</text>
</comment>
<name>A0A6G0Y7V0_APHCR</name>
<keyword evidence="2" id="KW-1185">Reference proteome</keyword>
<evidence type="ECO:0000313" key="1">
    <source>
        <dbReference type="EMBL" id="KAF0750693.1"/>
    </source>
</evidence>
<organism evidence="1 2">
    <name type="scientific">Aphis craccivora</name>
    <name type="common">Cowpea aphid</name>
    <dbReference type="NCBI Taxonomy" id="307492"/>
    <lineage>
        <taxon>Eukaryota</taxon>
        <taxon>Metazoa</taxon>
        <taxon>Ecdysozoa</taxon>
        <taxon>Arthropoda</taxon>
        <taxon>Hexapoda</taxon>
        <taxon>Insecta</taxon>
        <taxon>Pterygota</taxon>
        <taxon>Neoptera</taxon>
        <taxon>Paraneoptera</taxon>
        <taxon>Hemiptera</taxon>
        <taxon>Sternorrhyncha</taxon>
        <taxon>Aphidomorpha</taxon>
        <taxon>Aphidoidea</taxon>
        <taxon>Aphididae</taxon>
        <taxon>Aphidini</taxon>
        <taxon>Aphis</taxon>
        <taxon>Aphis</taxon>
    </lineage>
</organism>
<dbReference type="EMBL" id="VUJU01005634">
    <property type="protein sequence ID" value="KAF0750693.1"/>
    <property type="molecule type" value="Genomic_DNA"/>
</dbReference>